<proteinExistence type="predicted"/>
<evidence type="ECO:0000313" key="2">
    <source>
        <dbReference type="Proteomes" id="UP000016936"/>
    </source>
</evidence>
<accession>M2TD42</accession>
<dbReference type="Proteomes" id="UP000016936">
    <property type="component" value="Unassembled WGS sequence"/>
</dbReference>
<name>M2TD42_COCH5</name>
<dbReference type="AlphaFoldDB" id="M2TD42"/>
<protein>
    <submittedName>
        <fullName evidence="1">Uncharacterized protein</fullName>
    </submittedName>
</protein>
<evidence type="ECO:0000313" key="1">
    <source>
        <dbReference type="EMBL" id="EMD95390.1"/>
    </source>
</evidence>
<organism evidence="1 2">
    <name type="scientific">Cochliobolus heterostrophus (strain C5 / ATCC 48332 / race O)</name>
    <name type="common">Southern corn leaf blight fungus</name>
    <name type="synonym">Bipolaris maydis</name>
    <dbReference type="NCBI Taxonomy" id="701091"/>
    <lineage>
        <taxon>Eukaryota</taxon>
        <taxon>Fungi</taxon>
        <taxon>Dikarya</taxon>
        <taxon>Ascomycota</taxon>
        <taxon>Pezizomycotina</taxon>
        <taxon>Dothideomycetes</taxon>
        <taxon>Pleosporomycetidae</taxon>
        <taxon>Pleosporales</taxon>
        <taxon>Pleosporineae</taxon>
        <taxon>Pleosporaceae</taxon>
        <taxon>Bipolaris</taxon>
    </lineage>
</organism>
<reference evidence="2" key="2">
    <citation type="journal article" date="2013" name="PLoS Genet.">
        <title>Comparative genome structure, secondary metabolite, and effector coding capacity across Cochliobolus pathogens.</title>
        <authorList>
            <person name="Condon B.J."/>
            <person name="Leng Y."/>
            <person name="Wu D."/>
            <person name="Bushley K.E."/>
            <person name="Ohm R.A."/>
            <person name="Otillar R."/>
            <person name="Martin J."/>
            <person name="Schackwitz W."/>
            <person name="Grimwood J."/>
            <person name="MohdZainudin N."/>
            <person name="Xue C."/>
            <person name="Wang R."/>
            <person name="Manning V.A."/>
            <person name="Dhillon B."/>
            <person name="Tu Z.J."/>
            <person name="Steffenson B.J."/>
            <person name="Salamov A."/>
            <person name="Sun H."/>
            <person name="Lowry S."/>
            <person name="LaButti K."/>
            <person name="Han J."/>
            <person name="Copeland A."/>
            <person name="Lindquist E."/>
            <person name="Barry K."/>
            <person name="Schmutz J."/>
            <person name="Baker S.E."/>
            <person name="Ciuffetti L.M."/>
            <person name="Grigoriev I.V."/>
            <person name="Zhong S."/>
            <person name="Turgeon B.G."/>
        </authorList>
    </citation>
    <scope>NUCLEOTIDE SEQUENCE [LARGE SCALE GENOMIC DNA]</scope>
    <source>
        <strain evidence="2">C5 / ATCC 48332 / race O</strain>
    </source>
</reference>
<reference evidence="1 2" key="1">
    <citation type="journal article" date="2012" name="PLoS Pathog.">
        <title>Diverse lifestyles and strategies of plant pathogenesis encoded in the genomes of eighteen Dothideomycetes fungi.</title>
        <authorList>
            <person name="Ohm R.A."/>
            <person name="Feau N."/>
            <person name="Henrissat B."/>
            <person name="Schoch C.L."/>
            <person name="Horwitz B.A."/>
            <person name="Barry K.W."/>
            <person name="Condon B.J."/>
            <person name="Copeland A.C."/>
            <person name="Dhillon B."/>
            <person name="Glaser F."/>
            <person name="Hesse C.N."/>
            <person name="Kosti I."/>
            <person name="LaButti K."/>
            <person name="Lindquist E.A."/>
            <person name="Lucas S."/>
            <person name="Salamov A.A."/>
            <person name="Bradshaw R.E."/>
            <person name="Ciuffetti L."/>
            <person name="Hamelin R.C."/>
            <person name="Kema G.H.J."/>
            <person name="Lawrence C."/>
            <person name="Scott J.A."/>
            <person name="Spatafora J.W."/>
            <person name="Turgeon B.G."/>
            <person name="de Wit P.J.G.M."/>
            <person name="Zhong S."/>
            <person name="Goodwin S.B."/>
            <person name="Grigoriev I.V."/>
        </authorList>
    </citation>
    <scope>NUCLEOTIDE SEQUENCE [LARGE SCALE GENOMIC DNA]</scope>
    <source>
        <strain evidence="2">C5 / ATCC 48332 / race O</strain>
    </source>
</reference>
<sequence length="53" mass="6359">MSRKELIALREWLEENLRKGFIFKESLNNLKGMKYFLKINIIATFNNVRIKEG</sequence>
<dbReference type="HOGENOM" id="CLU_3068523_0_0_1"/>
<dbReference type="OrthoDB" id="5599418at2759"/>
<gene>
    <name evidence="1" type="ORF">COCHEDRAFT_1091033</name>
</gene>
<keyword evidence="2" id="KW-1185">Reference proteome</keyword>
<dbReference type="EMBL" id="KB445571">
    <property type="protein sequence ID" value="EMD95390.1"/>
    <property type="molecule type" value="Genomic_DNA"/>
</dbReference>